<dbReference type="PANTHER" id="PTHR13789:SF309">
    <property type="entry name" value="PUTATIVE (AFU_ORTHOLOGUE AFUA_6G14510)-RELATED"/>
    <property type="match status" value="1"/>
</dbReference>
<protein>
    <submittedName>
        <fullName evidence="5">Hydroxynicotinate 3-monooxygenase</fullName>
    </submittedName>
</protein>
<dbReference type="PANTHER" id="PTHR13789">
    <property type="entry name" value="MONOOXYGENASE"/>
    <property type="match status" value="1"/>
</dbReference>
<evidence type="ECO:0000313" key="5">
    <source>
        <dbReference type="EMBL" id="CAB9508879.1"/>
    </source>
</evidence>
<organism evidence="5 6">
    <name type="scientific">Seminavis robusta</name>
    <dbReference type="NCBI Taxonomy" id="568900"/>
    <lineage>
        <taxon>Eukaryota</taxon>
        <taxon>Sar</taxon>
        <taxon>Stramenopiles</taxon>
        <taxon>Ochrophyta</taxon>
        <taxon>Bacillariophyta</taxon>
        <taxon>Bacillariophyceae</taxon>
        <taxon>Bacillariophycidae</taxon>
        <taxon>Naviculales</taxon>
        <taxon>Naviculaceae</taxon>
        <taxon>Seminavis</taxon>
    </lineage>
</organism>
<evidence type="ECO:0000256" key="2">
    <source>
        <dbReference type="ARBA" id="ARBA00023033"/>
    </source>
</evidence>
<evidence type="ECO:0000256" key="1">
    <source>
        <dbReference type="ARBA" id="ARBA00023002"/>
    </source>
</evidence>
<sequence length="489" mass="54785">MAKDQSTSVKQEPAKIVIAGGGIVGLIFAMAVKRHCGITCEIYEKATKFYDEVGAALGMYPNGLRVIRDIDPDLLRKIQEAGAPYVYRRWERHDGTEIAAAKEDELTEGDWELSSIGIRRWKLQKVLFQAAVGMGIPFHFCKATKDVVVRDDGLVDVLFEDGSQRTTQLLFGCDGSHSKVREVVAGDATSLEYTGVTCLMGIAENCPVQQEGISFPSSHTTGCHSVYFPTGPNEQCFQVHWPIPVEQANSGNWGNLTDTMSKQECQALAKRLEQDGWHPRFIEPLHHVTHAVRVGFALMKPRLKKWAYGKNKRVVLVGDAAHPPVPYIGQGAQMGIEDAGTMAWLLKKLCVDYKGKFTLNKFDKAVEIYEKIRIPRTGHILDCSKELGKMQELREDLSAREDLELMIQGELMMNGTLPVMFQGASHHYRMSADKELRKFELEEERNAISAYMPGVFELSDAECKRDAKKEEEEMRLAFEAMMYGGAPCQ</sequence>
<keyword evidence="3" id="KW-1133">Transmembrane helix</keyword>
<proteinExistence type="predicted"/>
<dbReference type="InterPro" id="IPR050493">
    <property type="entry name" value="FAD-dep_Monooxygenase_BioMet"/>
</dbReference>
<dbReference type="OrthoDB" id="44631at2759"/>
<dbReference type="GO" id="GO:0071949">
    <property type="term" value="F:FAD binding"/>
    <property type="evidence" value="ECO:0007669"/>
    <property type="project" value="InterPro"/>
</dbReference>
<evidence type="ECO:0000313" key="6">
    <source>
        <dbReference type="Proteomes" id="UP001153069"/>
    </source>
</evidence>
<keyword evidence="6" id="KW-1185">Reference proteome</keyword>
<dbReference type="SUPFAM" id="SSF51905">
    <property type="entry name" value="FAD/NAD(P)-binding domain"/>
    <property type="match status" value="1"/>
</dbReference>
<dbReference type="InterPro" id="IPR002938">
    <property type="entry name" value="FAD-bd"/>
</dbReference>
<dbReference type="PRINTS" id="PR00420">
    <property type="entry name" value="RNGMNOXGNASE"/>
</dbReference>
<evidence type="ECO:0000259" key="4">
    <source>
        <dbReference type="Pfam" id="PF01494"/>
    </source>
</evidence>
<reference evidence="5" key="1">
    <citation type="submission" date="2020-06" db="EMBL/GenBank/DDBJ databases">
        <authorList>
            <consortium name="Plant Systems Biology data submission"/>
        </authorList>
    </citation>
    <scope>NUCLEOTIDE SEQUENCE</scope>
    <source>
        <strain evidence="5">D6</strain>
    </source>
</reference>
<dbReference type="Gene3D" id="3.50.50.60">
    <property type="entry name" value="FAD/NAD(P)-binding domain"/>
    <property type="match status" value="1"/>
</dbReference>
<dbReference type="InterPro" id="IPR036188">
    <property type="entry name" value="FAD/NAD-bd_sf"/>
</dbReference>
<name>A0A9N8DZH9_9STRA</name>
<keyword evidence="1" id="KW-0560">Oxidoreductase</keyword>
<keyword evidence="2" id="KW-0503">Monooxygenase</keyword>
<dbReference type="GO" id="GO:0004497">
    <property type="term" value="F:monooxygenase activity"/>
    <property type="evidence" value="ECO:0007669"/>
    <property type="project" value="UniProtKB-KW"/>
</dbReference>
<dbReference type="EMBL" id="CAICTM010000363">
    <property type="protein sequence ID" value="CAB9508879.1"/>
    <property type="molecule type" value="Genomic_DNA"/>
</dbReference>
<accession>A0A9N8DZH9</accession>
<keyword evidence="3" id="KW-0472">Membrane</keyword>
<evidence type="ECO:0000256" key="3">
    <source>
        <dbReference type="SAM" id="Phobius"/>
    </source>
</evidence>
<dbReference type="AlphaFoldDB" id="A0A9N8DZH9"/>
<feature type="domain" description="FAD-binding" evidence="4">
    <location>
        <begin position="15"/>
        <end position="348"/>
    </location>
</feature>
<dbReference type="Pfam" id="PF01494">
    <property type="entry name" value="FAD_binding_3"/>
    <property type="match status" value="1"/>
</dbReference>
<dbReference type="Proteomes" id="UP001153069">
    <property type="component" value="Unassembled WGS sequence"/>
</dbReference>
<comment type="caution">
    <text evidence="5">The sequence shown here is derived from an EMBL/GenBank/DDBJ whole genome shotgun (WGS) entry which is preliminary data.</text>
</comment>
<keyword evidence="3" id="KW-0812">Transmembrane</keyword>
<feature type="transmembrane region" description="Helical" evidence="3">
    <location>
        <begin position="12"/>
        <end position="32"/>
    </location>
</feature>
<gene>
    <name evidence="5" type="ORF">SEMRO_364_G127270.1</name>
</gene>